<dbReference type="GO" id="GO:0006425">
    <property type="term" value="P:glutaminyl-tRNA aminoacylation"/>
    <property type="evidence" value="ECO:0007669"/>
    <property type="project" value="InterPro"/>
</dbReference>
<evidence type="ECO:0000256" key="3">
    <source>
        <dbReference type="ARBA" id="ARBA00022490"/>
    </source>
</evidence>
<dbReference type="NCBIfam" id="NF011291">
    <property type="entry name" value="PRK14703.1"/>
    <property type="match status" value="1"/>
</dbReference>
<keyword evidence="6 10" id="KW-0067">ATP-binding</keyword>
<keyword evidence="3" id="KW-0963">Cytoplasm</keyword>
<evidence type="ECO:0000256" key="4">
    <source>
        <dbReference type="ARBA" id="ARBA00022598"/>
    </source>
</evidence>
<keyword evidence="8 10" id="KW-0030">Aminoacyl-tRNA synthetase</keyword>
<evidence type="ECO:0000259" key="12">
    <source>
        <dbReference type="Pfam" id="PF03950"/>
    </source>
</evidence>
<dbReference type="FunFam" id="2.40.240.10:FF:000007">
    <property type="entry name" value="Glutamine--tRNA ligase"/>
    <property type="match status" value="1"/>
</dbReference>
<feature type="domain" description="Glutamyl/glutaminyl-tRNA synthetase class Ib catalytic" evidence="11">
    <location>
        <begin position="109"/>
        <end position="409"/>
    </location>
</feature>
<evidence type="ECO:0000259" key="11">
    <source>
        <dbReference type="Pfam" id="PF00749"/>
    </source>
</evidence>
<dbReference type="EMBL" id="CP084166">
    <property type="protein sequence ID" value="UJG41767.1"/>
    <property type="molecule type" value="Genomic_DNA"/>
</dbReference>
<organism evidence="14">
    <name type="scientific">Candidatus Heimdallarchaeum aukensis</name>
    <dbReference type="NCBI Taxonomy" id="2876573"/>
    <lineage>
        <taxon>Archaea</taxon>
        <taxon>Promethearchaeati</taxon>
        <taxon>Candidatus Heimdallarchaeota</taxon>
        <taxon>Candidatus Heimdallarchaeia (ex Rinke et al. 2021) (nom. nud.)</taxon>
        <taxon>Candidatus Heimdallarchaeales</taxon>
        <taxon>Candidatus Heimdallarchaeaceae</taxon>
        <taxon>Candidatus Heimdallarchaeum</taxon>
    </lineage>
</organism>
<dbReference type="SUPFAM" id="SSF50715">
    <property type="entry name" value="Ribosomal protein L25-like"/>
    <property type="match status" value="1"/>
</dbReference>
<comment type="catalytic activity">
    <reaction evidence="9">
        <text>tRNA(Gln) + L-glutamine + ATP = L-glutaminyl-tRNA(Gln) + AMP + diphosphate</text>
        <dbReference type="Rhea" id="RHEA:20121"/>
        <dbReference type="Rhea" id="RHEA-COMP:9662"/>
        <dbReference type="Rhea" id="RHEA-COMP:9681"/>
        <dbReference type="ChEBI" id="CHEBI:30616"/>
        <dbReference type="ChEBI" id="CHEBI:33019"/>
        <dbReference type="ChEBI" id="CHEBI:58359"/>
        <dbReference type="ChEBI" id="CHEBI:78442"/>
        <dbReference type="ChEBI" id="CHEBI:78521"/>
        <dbReference type="ChEBI" id="CHEBI:456215"/>
        <dbReference type="EC" id="6.1.1.18"/>
    </reaction>
</comment>
<name>A0A9Y1BMU2_9ARCH</name>
<dbReference type="Pfam" id="PF20974">
    <property type="entry name" value="tRNA-synt_1c_C2"/>
    <property type="match status" value="1"/>
</dbReference>
<evidence type="ECO:0000256" key="7">
    <source>
        <dbReference type="ARBA" id="ARBA00022917"/>
    </source>
</evidence>
<dbReference type="InterPro" id="IPR000924">
    <property type="entry name" value="Glu/Gln-tRNA-synth"/>
</dbReference>
<dbReference type="SUPFAM" id="SSF52374">
    <property type="entry name" value="Nucleotidylyl transferase"/>
    <property type="match status" value="1"/>
</dbReference>
<dbReference type="PROSITE" id="PS00178">
    <property type="entry name" value="AA_TRNA_LIGASE_I"/>
    <property type="match status" value="1"/>
</dbReference>
<dbReference type="GO" id="GO:0005524">
    <property type="term" value="F:ATP binding"/>
    <property type="evidence" value="ECO:0007669"/>
    <property type="project" value="UniProtKB-KW"/>
</dbReference>
<keyword evidence="7 10" id="KW-0648">Protein biosynthesis</keyword>
<dbReference type="PRINTS" id="PR00987">
    <property type="entry name" value="TRNASYNTHGLU"/>
</dbReference>
<evidence type="ECO:0000256" key="10">
    <source>
        <dbReference type="RuleBase" id="RU363037"/>
    </source>
</evidence>
<protein>
    <recommendedName>
        <fullName evidence="2">glutamine--tRNA ligase</fullName>
        <ecNumber evidence="2">6.1.1.18</ecNumber>
    </recommendedName>
</protein>
<dbReference type="InterPro" id="IPR049437">
    <property type="entry name" value="tRNA-synt_1c_C2"/>
</dbReference>
<dbReference type="InterPro" id="IPR020058">
    <property type="entry name" value="Glu/Gln-tRNA-synth_Ib_cat-dom"/>
</dbReference>
<evidence type="ECO:0000256" key="5">
    <source>
        <dbReference type="ARBA" id="ARBA00022741"/>
    </source>
</evidence>
<dbReference type="NCBIfam" id="TIGR00440">
    <property type="entry name" value="glnS"/>
    <property type="match status" value="1"/>
</dbReference>
<keyword evidence="5 10" id="KW-0547">Nucleotide-binding</keyword>
<dbReference type="HAMAP" id="MF_00126">
    <property type="entry name" value="Gln_tRNA_synth"/>
    <property type="match status" value="1"/>
</dbReference>
<comment type="similarity">
    <text evidence="1 10">Belongs to the class-I aminoacyl-tRNA synthetase family.</text>
</comment>
<gene>
    <name evidence="14" type="ORF">K9W45_04705</name>
</gene>
<dbReference type="Gene3D" id="2.40.240.10">
    <property type="entry name" value="Ribosomal Protein L25, Chain P"/>
    <property type="match status" value="2"/>
</dbReference>
<dbReference type="GO" id="GO:0004819">
    <property type="term" value="F:glutamine-tRNA ligase activity"/>
    <property type="evidence" value="ECO:0007669"/>
    <property type="project" value="UniProtKB-EC"/>
</dbReference>
<dbReference type="Pfam" id="PF00749">
    <property type="entry name" value="tRNA-synt_1c"/>
    <property type="match status" value="1"/>
</dbReference>
<dbReference type="EC" id="6.1.1.18" evidence="2"/>
<evidence type="ECO:0000313" key="14">
    <source>
        <dbReference type="EMBL" id="UJG41767.1"/>
    </source>
</evidence>
<evidence type="ECO:0000256" key="6">
    <source>
        <dbReference type="ARBA" id="ARBA00022840"/>
    </source>
</evidence>
<proteinExistence type="inferred from homology"/>
<dbReference type="GO" id="GO:0005829">
    <property type="term" value="C:cytosol"/>
    <property type="evidence" value="ECO:0007669"/>
    <property type="project" value="TreeGrafter"/>
</dbReference>
<evidence type="ECO:0000256" key="1">
    <source>
        <dbReference type="ARBA" id="ARBA00005594"/>
    </source>
</evidence>
<dbReference type="InterPro" id="IPR004514">
    <property type="entry name" value="Gln-tRNA-synth"/>
</dbReference>
<evidence type="ECO:0000256" key="9">
    <source>
        <dbReference type="ARBA" id="ARBA00048270"/>
    </source>
</evidence>
<keyword evidence="4 10" id="KW-0436">Ligase</keyword>
<sequence>MNSEEDIIEKYVLENILEFGNAKLSAVMGKLMSNHPEFRGRAKELKEIAHKMIEKLNAQPLDETKQLIQRKYPELLSEEKEEVKETKEVDFIRKIINEDMKTGKYNGRVHTRFPPEPNGYLHIGHAVSVNLNYGIAKEYNGKFNLRFDDTNPITEEEEYVKSIIEDVKWLGADWEDRLFFASDYFDQLYGYAVQLIKKGKAYVDDLSVEEIRKLRGTVTEPGKESPYRNRSIEENLDLFERMKNGEFADGEKVLRAKIDMSHPNLLMRDPIIYRILHKTHHNTGDKWCIYPLYDWAHGLEDSIEGITHSICTLEFEVHRELYDWFLDQLEDEEGNPIFHPQQIEFARLNLSYTVMSKRKLLRLVNEGYVDGWDDPRMPTIAAFRRRGVTPEAIKKFTDGIGVSKRERIVDLSILEHYIREDLEERCPRVMSVIEPLKVIITNYPEDKEEKIEVDNHTRNKEMGKRTITFSKVIYIDNSDFEEEPPEDFYRLAPGRKVKLKYSYTIKCEKVIKDEKTGKIKELHCSYDPDSKSNSTKDDPEVKVSIHWISEKNAIPAEIRLYDRLFMKENPLDVEEGKDFTDYINPDSLRIVKGFVESFLAKAEIGSRYQFERLGYFIIDNDTTKDNLVFNRIITLKDTWSKKLENKK</sequence>
<dbReference type="InterPro" id="IPR020056">
    <property type="entry name" value="Rbsml_bL25/Gln-tRNA_synth_N"/>
</dbReference>
<dbReference type="InterPro" id="IPR001412">
    <property type="entry name" value="aa-tRNA-synth_I_CS"/>
</dbReference>
<reference evidence="14" key="1">
    <citation type="journal article" date="2022" name="Nat. Microbiol.">
        <title>Unique mobile elements and scalable gene flow at the prokaryote-eukaryote boundary revealed by circularized Asgard archaea genomes.</title>
        <authorList>
            <person name="Wu F."/>
            <person name="Speth D.R."/>
            <person name="Philosof A."/>
            <person name="Cremiere A."/>
            <person name="Narayanan A."/>
            <person name="Barco R.A."/>
            <person name="Connon S.A."/>
            <person name="Amend J.P."/>
            <person name="Antoshechkin I.A."/>
            <person name="Orphan V.J."/>
        </authorList>
    </citation>
    <scope>NUCLEOTIDE SEQUENCE</scope>
    <source>
        <strain evidence="14">PM71</strain>
    </source>
</reference>
<dbReference type="InterPro" id="IPR022861">
    <property type="entry name" value="Gln_tRNA_ligase_bac"/>
</dbReference>
<evidence type="ECO:0000256" key="8">
    <source>
        <dbReference type="ARBA" id="ARBA00023146"/>
    </source>
</evidence>
<dbReference type="PANTHER" id="PTHR43097:SF5">
    <property type="entry name" value="GLUTAMATE--TRNA LIGASE"/>
    <property type="match status" value="1"/>
</dbReference>
<dbReference type="InterPro" id="IPR014729">
    <property type="entry name" value="Rossmann-like_a/b/a_fold"/>
</dbReference>
<dbReference type="InterPro" id="IPR011035">
    <property type="entry name" value="Ribosomal_bL25/Gln-tRNA_synth"/>
</dbReference>
<dbReference type="PANTHER" id="PTHR43097">
    <property type="entry name" value="GLUTAMINE-TRNA LIGASE"/>
    <property type="match status" value="1"/>
</dbReference>
<feature type="domain" description="tRNA synthetases class I (E and Q) anti-codon binding" evidence="13">
    <location>
        <begin position="545"/>
        <end position="619"/>
    </location>
</feature>
<dbReference type="FunFam" id="3.40.50.620:FF:000037">
    <property type="entry name" value="Glutamine--tRNA ligase cytoplasmic"/>
    <property type="match status" value="1"/>
</dbReference>
<dbReference type="InterPro" id="IPR050132">
    <property type="entry name" value="Gln/Glu-tRNA_Ligase"/>
</dbReference>
<accession>A0A9Y1BMU2</accession>
<evidence type="ECO:0000256" key="2">
    <source>
        <dbReference type="ARBA" id="ARBA00012836"/>
    </source>
</evidence>
<evidence type="ECO:0000259" key="13">
    <source>
        <dbReference type="Pfam" id="PF20974"/>
    </source>
</evidence>
<dbReference type="AlphaFoldDB" id="A0A9Y1BMU2"/>
<dbReference type="Proteomes" id="UP001201020">
    <property type="component" value="Chromosome"/>
</dbReference>
<dbReference type="Gene3D" id="3.40.50.620">
    <property type="entry name" value="HUPs"/>
    <property type="match status" value="1"/>
</dbReference>
<feature type="domain" description="Glutamyl/glutaminyl-tRNA synthetase class Ib anti-codon binding" evidence="12">
    <location>
        <begin position="426"/>
        <end position="527"/>
    </location>
</feature>
<dbReference type="Pfam" id="PF03950">
    <property type="entry name" value="tRNA-synt_1c_C"/>
    <property type="match status" value="1"/>
</dbReference>
<dbReference type="InterPro" id="IPR020059">
    <property type="entry name" value="Glu/Gln-tRNA-synth_Ib_codon-bd"/>
</dbReference>